<name>A0AA38W8E9_9ASTR</name>
<organism evidence="3 4">
    <name type="scientific">Centaurea solstitialis</name>
    <name type="common">yellow star-thistle</name>
    <dbReference type="NCBI Taxonomy" id="347529"/>
    <lineage>
        <taxon>Eukaryota</taxon>
        <taxon>Viridiplantae</taxon>
        <taxon>Streptophyta</taxon>
        <taxon>Embryophyta</taxon>
        <taxon>Tracheophyta</taxon>
        <taxon>Spermatophyta</taxon>
        <taxon>Magnoliopsida</taxon>
        <taxon>eudicotyledons</taxon>
        <taxon>Gunneridae</taxon>
        <taxon>Pentapetalae</taxon>
        <taxon>asterids</taxon>
        <taxon>campanulids</taxon>
        <taxon>Asterales</taxon>
        <taxon>Asteraceae</taxon>
        <taxon>Carduoideae</taxon>
        <taxon>Cardueae</taxon>
        <taxon>Centaureinae</taxon>
        <taxon>Centaurea</taxon>
    </lineage>
</organism>
<evidence type="ECO:0000313" key="4">
    <source>
        <dbReference type="Proteomes" id="UP001172457"/>
    </source>
</evidence>
<dbReference type="Proteomes" id="UP001172457">
    <property type="component" value="Chromosome 8"/>
</dbReference>
<proteinExistence type="predicted"/>
<comment type="caution">
    <text evidence="3">The sequence shown here is derived from an EMBL/GenBank/DDBJ whole genome shotgun (WGS) entry which is preliminary data.</text>
</comment>
<evidence type="ECO:0000313" key="3">
    <source>
        <dbReference type="EMBL" id="KAJ9539031.1"/>
    </source>
</evidence>
<accession>A0AA38W8E9</accession>
<evidence type="ECO:0000259" key="2">
    <source>
        <dbReference type="Pfam" id="PF13976"/>
    </source>
</evidence>
<feature type="region of interest" description="Disordered" evidence="1">
    <location>
        <begin position="533"/>
        <end position="573"/>
    </location>
</feature>
<feature type="compositionally biased region" description="Basic residues" evidence="1">
    <location>
        <begin position="544"/>
        <end position="555"/>
    </location>
</feature>
<dbReference type="InterPro" id="IPR025724">
    <property type="entry name" value="GAG-pre-integrase_dom"/>
</dbReference>
<evidence type="ECO:0000256" key="1">
    <source>
        <dbReference type="SAM" id="MobiDB-lite"/>
    </source>
</evidence>
<reference evidence="3" key="1">
    <citation type="submission" date="2023-03" db="EMBL/GenBank/DDBJ databases">
        <title>Chromosome-scale reference genome and RAD-based genetic map of yellow starthistle (Centaurea solstitialis) reveal putative structural variation and QTLs associated with invader traits.</title>
        <authorList>
            <person name="Reatini B."/>
            <person name="Cang F.A."/>
            <person name="Jiang Q."/>
            <person name="Mckibben M.T.W."/>
            <person name="Barker M.S."/>
            <person name="Rieseberg L.H."/>
            <person name="Dlugosch K.M."/>
        </authorList>
    </citation>
    <scope>NUCLEOTIDE SEQUENCE</scope>
    <source>
        <strain evidence="3">CAN-66</strain>
        <tissue evidence="3">Leaf</tissue>
    </source>
</reference>
<dbReference type="AlphaFoldDB" id="A0AA38W8E9"/>
<keyword evidence="4" id="KW-1185">Reference proteome</keyword>
<dbReference type="Pfam" id="PF13976">
    <property type="entry name" value="gag_pre-integrs"/>
    <property type="match status" value="1"/>
</dbReference>
<sequence>MINFLEGIHPRIYEFLYNPPYVPMDLVPRVHATGTTPKIPKHYEPKSFGNWSEEDKIKKSYGGPLALIAGEGSEKKKEDMKEVKEKKKKKVLVAENDKSSKDEPSMKELCGKRGHFAADCWSKGPKVPRRGPRDAAFYKKKAEYYQKKSLLAQTSDLLTDESSEEEAPKGLLALEDSDTKDELFCGMARINSESSDSATSEVSTLYSSVLNDLFNEITDNFDSFYLKRRELKEKISFYEKEETLLIEEKDEFFKMFIEAQNNFIKLEKSSKEKMAREFLHQDILDIELKIKKFQDAQNVFKMIRVNMGRRRLGFSDFDDYIDSFSHSEEKDSIPRKFLRQSQIGVFNFGKLVTQEDCAFVCIVRPLERKLSSEASEFVPRYIQEASITNSNLTEVSDSDSLYEEHSFTKPSNFNQDPTCHVIIDRDLLSSDSKDENIADLEFESCSEVCIPTSSTYETCNEFSSPNTSEHESLSDFKESPTQVIETDIIANKLVGQELVNILITTITLTNKRTGQKPKYTWQQKEKWPQTNYASVPVNAGSSKKGAKQKKNKNHFKKEPRLGKKSCNERPIPKKGSNFNHSVPFFDNFNENFKKHACDVNFCNCFNIMHALSLHLRSSSCLVTHPKSKGSKLHNGHLAIQSQRKKKPHVSTWVVDSRCSRHMTGTLELLSSYIMYKADSREGLAMNQDETCLVSFVKNEEAWLWHTSLCHLNFHILDKLVRLKLVKGLPDIKFEKDHLYSAWEMGKLKRSSHKRNPDLSYDKPLQGYFYCMLHSEQILVVKRFEKTPYQLLHNKRPNIKFFHVFGCKCYVLNDREPIGKFDPKGDDAIFIGYDWDIVATEYTFPELKLLWKHNVKI</sequence>
<protein>
    <recommendedName>
        <fullName evidence="2">GAG-pre-integrase domain-containing protein</fullName>
    </recommendedName>
</protein>
<dbReference type="EMBL" id="JARYMX010000008">
    <property type="protein sequence ID" value="KAJ9539031.1"/>
    <property type="molecule type" value="Genomic_DNA"/>
</dbReference>
<gene>
    <name evidence="3" type="ORF">OSB04_031764</name>
</gene>
<feature type="domain" description="GAG-pre-integrase" evidence="2">
    <location>
        <begin position="685"/>
        <end position="746"/>
    </location>
</feature>
<feature type="compositionally biased region" description="Basic and acidic residues" evidence="1">
    <location>
        <begin position="556"/>
        <end position="571"/>
    </location>
</feature>